<reference evidence="2" key="1">
    <citation type="submission" date="2016-10" db="EMBL/GenBank/DDBJ databases">
        <authorList>
            <person name="Varghese N."/>
            <person name="Submissions S."/>
        </authorList>
    </citation>
    <scope>NUCLEOTIDE SEQUENCE [LARGE SCALE GENOMIC DNA]</scope>
    <source>
        <strain evidence="2">DSM 18887</strain>
    </source>
</reference>
<evidence type="ECO:0000313" key="1">
    <source>
        <dbReference type="EMBL" id="SEQ49445.1"/>
    </source>
</evidence>
<dbReference type="STRING" id="355243.SAMN03080615_01679"/>
<evidence type="ECO:0000313" key="2">
    <source>
        <dbReference type="Proteomes" id="UP000198749"/>
    </source>
</evidence>
<gene>
    <name evidence="1" type="ORF">SAMN03080615_01679</name>
</gene>
<dbReference type="EMBL" id="FOGB01000004">
    <property type="protein sequence ID" value="SEQ49445.1"/>
    <property type="molecule type" value="Genomic_DNA"/>
</dbReference>
<protein>
    <submittedName>
        <fullName evidence="1">Uncharacterized protein</fullName>
    </submittedName>
</protein>
<proteinExistence type="predicted"/>
<dbReference type="Proteomes" id="UP000198749">
    <property type="component" value="Unassembled WGS sequence"/>
</dbReference>
<dbReference type="RefSeq" id="WP_091356558.1">
    <property type="nucleotide sequence ID" value="NZ_AP025284.1"/>
</dbReference>
<dbReference type="AlphaFoldDB" id="A0A1H9GH80"/>
<keyword evidence="2" id="KW-1185">Reference proteome</keyword>
<sequence length="273" mass="28855">MNVMNLPMQTRPGGRVMNMPLGGFRKRALSRYFTAAEAAYNHYFTIPELTVDRVVMDVYSPAGDAAGLPAGAPTPTASKYVTLDFAYSGTISELLKNGADYFTGIPANIYLYNSGSVLAYYKADEDFSQTSVLIDHSGNGNHGAAVNIVLSYLNTFAGNGWLGSNEALISETGLLGDDASPELSNPVFVTTAGYAYRISARIAEMTGASSVGWSTLGGIPGVSPFREFGPAVGDAIGGTFIPTASGVNCFLFGRAEAITKYNSITAQKFLEIV</sequence>
<name>A0A1H9GH80_9GAMM</name>
<organism evidence="1 2">
    <name type="scientific">Amphritea atlantica</name>
    <dbReference type="NCBI Taxonomy" id="355243"/>
    <lineage>
        <taxon>Bacteria</taxon>
        <taxon>Pseudomonadati</taxon>
        <taxon>Pseudomonadota</taxon>
        <taxon>Gammaproteobacteria</taxon>
        <taxon>Oceanospirillales</taxon>
        <taxon>Oceanospirillaceae</taxon>
        <taxon>Amphritea</taxon>
    </lineage>
</organism>
<accession>A0A1H9GH80</accession>